<dbReference type="InterPro" id="IPR012349">
    <property type="entry name" value="Split_barrel_FMN-bd"/>
</dbReference>
<dbReference type="Pfam" id="PF12900">
    <property type="entry name" value="Pyridox_ox_2"/>
    <property type="match status" value="1"/>
</dbReference>
<accession>A0ABP8K5D3</accession>
<organism evidence="1 2">
    <name type="scientific">Fodinibacter luteus</name>
    <dbReference type="NCBI Taxonomy" id="552064"/>
    <lineage>
        <taxon>Bacteria</taxon>
        <taxon>Bacillati</taxon>
        <taxon>Actinomycetota</taxon>
        <taxon>Actinomycetes</taxon>
        <taxon>Micrococcales</taxon>
        <taxon>Intrasporangiaceae</taxon>
        <taxon>Fodinibacter (ex Wang et al. 2009)</taxon>
    </lineage>
</organism>
<sequence>MSGLQMRPGCECCDVDLPADEVGAVVCSFECTFCAGCAEHLGRSCPNCGGTLMPRPTRVGEALVRHPGSTTRVVSAGDCPGPGYAGRARPTTDLPPERLHRLAERARADRAELDALLDEVLSGTLSTVVDGRPWVVPMLFARDGDRILLHGSTGAGALRHVAAGAPAALCVTVVDGLVVAHTTFESSANYRSAVVHGELTPLTGDERTAALELISERLVPGRTGEVRPMSAKEVAATLAMSLPIAAGRWVLKVRSGGAAVPDEETTAWSGVVSLRVVAGHPEPAPWSVEAGTPVPASVTALAERWAP</sequence>
<gene>
    <name evidence="1" type="ORF">GCM10023168_08860</name>
</gene>
<evidence type="ECO:0000313" key="2">
    <source>
        <dbReference type="Proteomes" id="UP001500945"/>
    </source>
</evidence>
<dbReference type="InterPro" id="IPR010696">
    <property type="entry name" value="DUF1272"/>
</dbReference>
<keyword evidence="2" id="KW-1185">Reference proteome</keyword>
<protein>
    <recommendedName>
        <fullName evidence="3">DUF1272 domain-containing protein</fullName>
    </recommendedName>
</protein>
<evidence type="ECO:0000313" key="1">
    <source>
        <dbReference type="EMBL" id="GAA4400287.1"/>
    </source>
</evidence>
<evidence type="ECO:0008006" key="3">
    <source>
        <dbReference type="Google" id="ProtNLM"/>
    </source>
</evidence>
<dbReference type="Proteomes" id="UP001500945">
    <property type="component" value="Unassembled WGS sequence"/>
</dbReference>
<dbReference type="InterPro" id="IPR024747">
    <property type="entry name" value="Pyridox_Oxase-rel"/>
</dbReference>
<proteinExistence type="predicted"/>
<dbReference type="Pfam" id="PF06906">
    <property type="entry name" value="DUF1272"/>
    <property type="match status" value="1"/>
</dbReference>
<dbReference type="EMBL" id="BAABGM010000004">
    <property type="protein sequence ID" value="GAA4400287.1"/>
    <property type="molecule type" value="Genomic_DNA"/>
</dbReference>
<dbReference type="SUPFAM" id="SSF50475">
    <property type="entry name" value="FMN-binding split barrel"/>
    <property type="match status" value="1"/>
</dbReference>
<comment type="caution">
    <text evidence="1">The sequence shown here is derived from an EMBL/GenBank/DDBJ whole genome shotgun (WGS) entry which is preliminary data.</text>
</comment>
<name>A0ABP8K5D3_9MICO</name>
<dbReference type="RefSeq" id="WP_345202739.1">
    <property type="nucleotide sequence ID" value="NZ_BAABGM010000004.1"/>
</dbReference>
<dbReference type="PANTHER" id="PTHR34071">
    <property type="entry name" value="5-NITROIMIDAZOLE ANTIBIOTICS RESISTANCE PROTEIN, NIMA-FAMILY-RELATED PROTEIN-RELATED"/>
    <property type="match status" value="1"/>
</dbReference>
<dbReference type="Gene3D" id="2.30.110.10">
    <property type="entry name" value="Electron Transport, Fmn-binding Protein, Chain A"/>
    <property type="match status" value="1"/>
</dbReference>
<dbReference type="PANTHER" id="PTHR34071:SF2">
    <property type="entry name" value="FLAVIN-NUCLEOTIDE-BINDING PROTEIN"/>
    <property type="match status" value="1"/>
</dbReference>
<reference evidence="2" key="1">
    <citation type="journal article" date="2019" name="Int. J. Syst. Evol. Microbiol.">
        <title>The Global Catalogue of Microorganisms (GCM) 10K type strain sequencing project: providing services to taxonomists for standard genome sequencing and annotation.</title>
        <authorList>
            <consortium name="The Broad Institute Genomics Platform"/>
            <consortium name="The Broad Institute Genome Sequencing Center for Infectious Disease"/>
            <person name="Wu L."/>
            <person name="Ma J."/>
        </authorList>
    </citation>
    <scope>NUCLEOTIDE SEQUENCE [LARGE SCALE GENOMIC DNA]</scope>
    <source>
        <strain evidence="2">JCM 17809</strain>
    </source>
</reference>